<dbReference type="Gene3D" id="3.40.50.300">
    <property type="entry name" value="P-loop containing nucleotide triphosphate hydrolases"/>
    <property type="match status" value="1"/>
</dbReference>
<keyword evidence="2" id="KW-1185">Reference proteome</keyword>
<protein>
    <submittedName>
        <fullName evidence="1">AAA family ATPase</fullName>
    </submittedName>
</protein>
<organism evidence="1 2">
    <name type="scientific">Xenorhabdus littoralis</name>
    <dbReference type="NCBI Taxonomy" id="2582835"/>
    <lineage>
        <taxon>Bacteria</taxon>
        <taxon>Pseudomonadati</taxon>
        <taxon>Pseudomonadota</taxon>
        <taxon>Gammaproteobacteria</taxon>
        <taxon>Enterobacterales</taxon>
        <taxon>Morganellaceae</taxon>
        <taxon>Xenorhabdus</taxon>
    </lineage>
</organism>
<evidence type="ECO:0000313" key="1">
    <source>
        <dbReference type="EMBL" id="MDX7998963.1"/>
    </source>
</evidence>
<dbReference type="EMBL" id="VCDP01000024">
    <property type="protein sequence ID" value="MDX7998963.1"/>
    <property type="molecule type" value="Genomic_DNA"/>
</dbReference>
<name>A0ABU4SK22_9GAMM</name>
<dbReference type="PANTHER" id="PTHR37816">
    <property type="entry name" value="YALI0E33011P"/>
    <property type="match status" value="1"/>
</dbReference>
<dbReference type="InterPro" id="IPR027417">
    <property type="entry name" value="P-loop_NTPase"/>
</dbReference>
<reference evidence="2" key="1">
    <citation type="journal article" date="2024" name="Toxins">
        <title>Genome Sequence Analysis of Native Xenorhabdus Strains Isolated from Entomopathogenic Nematodes in Argentina.</title>
        <authorList>
            <person name="Palma L."/>
            <person name="Frizzo L."/>
            <person name="Kaiser S."/>
            <person name="Berry C."/>
            <person name="Caballero P."/>
            <person name="Bode H.B."/>
            <person name="Del Valle E.E."/>
        </authorList>
    </citation>
    <scope>NUCLEOTIDE SEQUENCE [LARGE SCALE GENOMIC DNA]</scope>
    <source>
        <strain evidence="2">Reich</strain>
    </source>
</reference>
<proteinExistence type="predicted"/>
<gene>
    <name evidence="1" type="ORF">FE394_07075</name>
</gene>
<accession>A0ABU4SK22</accession>
<dbReference type="Proteomes" id="UP001271640">
    <property type="component" value="Unassembled WGS sequence"/>
</dbReference>
<comment type="caution">
    <text evidence="1">The sequence shown here is derived from an EMBL/GenBank/DDBJ whole genome shotgun (WGS) entry which is preliminary data.</text>
</comment>
<dbReference type="SUPFAM" id="SSF52540">
    <property type="entry name" value="P-loop containing nucleoside triphosphate hydrolases"/>
    <property type="match status" value="1"/>
</dbReference>
<sequence>MQLSDLGNRICIMGPSNSGKSTLANAISRKCGFKAIHLDQLFHLPNTNWQERSADEFILLHDMAIEQESWIIDGNYKRCLPQRLARATGVILLDISTSSSLLRYTYRTLFQHYRHGGLEGNKDSIKWKMIHHITVVTPTSRKRHAALFERLELPKIKLSSIKAIKDQFDEWELTR</sequence>
<evidence type="ECO:0000313" key="2">
    <source>
        <dbReference type="Proteomes" id="UP001271640"/>
    </source>
</evidence>
<dbReference type="RefSeq" id="WP_319925701.1">
    <property type="nucleotide sequence ID" value="NZ_VCDP01000024.1"/>
</dbReference>
<dbReference type="InterPro" id="IPR052922">
    <property type="entry name" value="Cytidylate_Kinase-2"/>
</dbReference>
<dbReference type="PANTHER" id="PTHR37816:SF2">
    <property type="entry name" value="DNA TOPOLOGY MODULATION PROTEIN FLAR-RELATED PROTEIN"/>
    <property type="match status" value="1"/>
</dbReference>